<dbReference type="SUPFAM" id="SSF48452">
    <property type="entry name" value="TPR-like"/>
    <property type="match status" value="1"/>
</dbReference>
<name>A0A2W4XTR0_9CYAN</name>
<keyword evidence="1" id="KW-0812">Transmembrane</keyword>
<dbReference type="Pfam" id="PF13181">
    <property type="entry name" value="TPR_8"/>
    <property type="match status" value="1"/>
</dbReference>
<protein>
    <submittedName>
        <fullName evidence="2">Uncharacterized protein</fullName>
    </submittedName>
</protein>
<proteinExistence type="predicted"/>
<organism evidence="2 3">
    <name type="scientific">Phormidesmis priestleyi</name>
    <dbReference type="NCBI Taxonomy" id="268141"/>
    <lineage>
        <taxon>Bacteria</taxon>
        <taxon>Bacillati</taxon>
        <taxon>Cyanobacteriota</taxon>
        <taxon>Cyanophyceae</taxon>
        <taxon>Leptolyngbyales</taxon>
        <taxon>Leptolyngbyaceae</taxon>
        <taxon>Phormidesmis</taxon>
    </lineage>
</organism>
<gene>
    <name evidence="2" type="ORF">DCF15_06210</name>
</gene>
<keyword evidence="1" id="KW-0472">Membrane</keyword>
<reference evidence="2 3" key="2">
    <citation type="submission" date="2018-06" db="EMBL/GenBank/DDBJ databases">
        <title>Metagenomic assembly of (sub)arctic Cyanobacteria and their associated microbiome from non-axenic cultures.</title>
        <authorList>
            <person name="Baurain D."/>
        </authorList>
    </citation>
    <scope>NUCLEOTIDE SEQUENCE [LARGE SCALE GENOMIC DNA]</scope>
    <source>
        <strain evidence="2">ULC027bin1</strain>
    </source>
</reference>
<accession>A0A2W4XTR0</accession>
<dbReference type="InterPro" id="IPR019734">
    <property type="entry name" value="TPR_rpt"/>
</dbReference>
<comment type="caution">
    <text evidence="2">The sequence shown here is derived from an EMBL/GenBank/DDBJ whole genome shotgun (WGS) entry which is preliminary data.</text>
</comment>
<feature type="transmembrane region" description="Helical" evidence="1">
    <location>
        <begin position="147"/>
        <end position="171"/>
    </location>
</feature>
<feature type="transmembrane region" description="Helical" evidence="1">
    <location>
        <begin position="115"/>
        <end position="135"/>
    </location>
</feature>
<reference evidence="3" key="1">
    <citation type="submission" date="2018-04" db="EMBL/GenBank/DDBJ databases">
        <authorList>
            <person name="Cornet L."/>
        </authorList>
    </citation>
    <scope>NUCLEOTIDE SEQUENCE [LARGE SCALE GENOMIC DNA]</scope>
</reference>
<evidence type="ECO:0000256" key="1">
    <source>
        <dbReference type="SAM" id="Phobius"/>
    </source>
</evidence>
<feature type="transmembrane region" description="Helical" evidence="1">
    <location>
        <begin position="191"/>
        <end position="220"/>
    </location>
</feature>
<dbReference type="Gene3D" id="1.25.40.10">
    <property type="entry name" value="Tetratricopeptide repeat domain"/>
    <property type="match status" value="1"/>
</dbReference>
<dbReference type="Proteomes" id="UP000249794">
    <property type="component" value="Unassembled WGS sequence"/>
</dbReference>
<dbReference type="EMBL" id="QBMP01000043">
    <property type="protein sequence ID" value="PZO57849.1"/>
    <property type="molecule type" value="Genomic_DNA"/>
</dbReference>
<evidence type="ECO:0000313" key="2">
    <source>
        <dbReference type="EMBL" id="PZO57849.1"/>
    </source>
</evidence>
<sequence length="425" mass="47697">MVDSFKNAIDIYCRQVTKLQKEEAAWRNKRNVIVMLRQRDLIQAIIDREAKAPEAEQFPAQLLLTLSDADAVVGGWNGLLANVKDFPAWRQSLSPPEHYWWWYPKVEQVESPQPWLEWLLGGLTIALLTICLALARDISIRFFTGAPGIWSSIGAIAPAALALFATGGALTQVGKQLIETLLANRWKQSSYHWPLIKFGLAAALTAAFFLGHLVGLPLAAGQYYKTGQRQYFNEGQLTSAQASFKRSLQLNPNFPAANHDLALTYEDLRDFESAKAEYVKAVNGGYLNSVSNLARLQIVEDKDFESAAVLLITALQDEARARTDAELEYSLRKNLGWAWLEQDRLTEAEGELIVASRLETKLDEPRPDSYCLLAQVYEKQKKAEDALAQWQSCRRKLTRPEDDVWKGLANQALSERDSASKSVVN</sequence>
<keyword evidence="1" id="KW-1133">Transmembrane helix</keyword>
<dbReference type="InterPro" id="IPR011990">
    <property type="entry name" value="TPR-like_helical_dom_sf"/>
</dbReference>
<evidence type="ECO:0000313" key="3">
    <source>
        <dbReference type="Proteomes" id="UP000249794"/>
    </source>
</evidence>
<dbReference type="AlphaFoldDB" id="A0A2W4XTR0"/>